<evidence type="ECO:0000313" key="21">
    <source>
        <dbReference type="Proteomes" id="UP000232229"/>
    </source>
</evidence>
<evidence type="ECO:0000256" key="13">
    <source>
        <dbReference type="ARBA" id="ARBA00023204"/>
    </source>
</evidence>
<dbReference type="CDD" id="cd03271">
    <property type="entry name" value="ABC_UvrA_II"/>
    <property type="match status" value="1"/>
</dbReference>
<evidence type="ECO:0000256" key="7">
    <source>
        <dbReference type="ARBA" id="ARBA00022769"/>
    </source>
</evidence>
<dbReference type="SUPFAM" id="SSF52540">
    <property type="entry name" value="P-loop containing nucleoside triphosphate hydrolases"/>
    <property type="match status" value="2"/>
</dbReference>
<keyword evidence="5 18" id="KW-0547">Nucleotide-binding</keyword>
<evidence type="ECO:0000256" key="4">
    <source>
        <dbReference type="ARBA" id="ARBA00022737"/>
    </source>
</evidence>
<dbReference type="STRING" id="1336232.GCA_000518825_00637"/>
<evidence type="ECO:0000313" key="20">
    <source>
        <dbReference type="EMBL" id="ASZ08820.1"/>
    </source>
</evidence>
<keyword evidence="7 18" id="KW-0228">DNA excision</keyword>
<dbReference type="PANTHER" id="PTHR43152">
    <property type="entry name" value="UVRABC SYSTEM PROTEIN A"/>
    <property type="match status" value="1"/>
</dbReference>
<comment type="subunit">
    <text evidence="18">Forms a heterotetramer with UvrB during the search for lesions.</text>
</comment>
<dbReference type="InterPro" id="IPR041552">
    <property type="entry name" value="UvrA_DNA-bd"/>
</dbReference>
<dbReference type="Gene3D" id="1.10.8.280">
    <property type="entry name" value="ABC transporter ATPase domain-like"/>
    <property type="match status" value="1"/>
</dbReference>
<keyword evidence="2 18" id="KW-0963">Cytoplasm</keyword>
<feature type="zinc finger region" description="C4-type" evidence="18">
    <location>
        <begin position="743"/>
        <end position="769"/>
    </location>
</feature>
<keyword evidence="21" id="KW-1185">Reference proteome</keyword>
<dbReference type="InterPro" id="IPR027417">
    <property type="entry name" value="P-loop_NTPase"/>
</dbReference>
<keyword evidence="6 18" id="KW-0227">DNA damage</keyword>
<name>A0A249SMH3_9MOLU</name>
<comment type="subcellular location">
    <subcellularLocation>
        <location evidence="1 18">Cytoplasm</location>
    </subcellularLocation>
</comment>
<keyword evidence="9 18" id="KW-0862">Zinc</keyword>
<keyword evidence="4 18" id="KW-0677">Repeat</keyword>
<dbReference type="EMBL" id="CP023173">
    <property type="protein sequence ID" value="ASZ08820.1"/>
    <property type="molecule type" value="Genomic_DNA"/>
</dbReference>
<dbReference type="PROSITE" id="PS50893">
    <property type="entry name" value="ABC_TRANSPORTER_2"/>
    <property type="match status" value="1"/>
</dbReference>
<comment type="function">
    <text evidence="18">The UvrABC repair system catalyzes the recognition and processing of DNA lesions. UvrA is an ATPase and a DNA-binding protein. A damage recognition complex composed of 2 UvrA and 2 UvrB subunits scans DNA for abnormalities. When the presence of a lesion has been verified by UvrB, the UvrA molecules dissociate.</text>
</comment>
<dbReference type="NCBIfam" id="TIGR00630">
    <property type="entry name" value="uvra"/>
    <property type="match status" value="1"/>
</dbReference>
<dbReference type="PANTHER" id="PTHR43152:SF3">
    <property type="entry name" value="UVRABC SYSTEM PROTEIN A"/>
    <property type="match status" value="1"/>
</dbReference>
<dbReference type="FunFam" id="1.20.1580.10:FF:000002">
    <property type="entry name" value="UvrABC system protein A"/>
    <property type="match status" value="1"/>
</dbReference>
<accession>A0A249SMH3</accession>
<feature type="binding site" evidence="18">
    <location>
        <begin position="644"/>
        <end position="651"/>
    </location>
    <ligand>
        <name>ATP</name>
        <dbReference type="ChEBI" id="CHEBI:30616"/>
    </ligand>
</feature>
<dbReference type="GO" id="GO:0008270">
    <property type="term" value="F:zinc ion binding"/>
    <property type="evidence" value="ECO:0007669"/>
    <property type="project" value="UniProtKB-UniRule"/>
</dbReference>
<dbReference type="Proteomes" id="UP000232229">
    <property type="component" value="Chromosome"/>
</dbReference>
<dbReference type="KEGG" id="mchc:CK556_00370"/>
<dbReference type="NCBIfam" id="NF001503">
    <property type="entry name" value="PRK00349.1"/>
    <property type="match status" value="1"/>
</dbReference>
<gene>
    <name evidence="18" type="primary">uvrA</name>
    <name evidence="20" type="ORF">CK556_00370</name>
</gene>
<evidence type="ECO:0000256" key="14">
    <source>
        <dbReference type="ARBA" id="ARBA00023236"/>
    </source>
</evidence>
<dbReference type="GO" id="GO:0009432">
    <property type="term" value="P:SOS response"/>
    <property type="evidence" value="ECO:0007669"/>
    <property type="project" value="UniProtKB-UniRule"/>
</dbReference>
<comment type="similarity">
    <text evidence="15 18">Belongs to the ABC transporter superfamily. UvrA family.</text>
</comment>
<dbReference type="InterPro" id="IPR017871">
    <property type="entry name" value="ABC_transporter-like_CS"/>
</dbReference>
<evidence type="ECO:0000256" key="2">
    <source>
        <dbReference type="ARBA" id="ARBA00022490"/>
    </source>
</evidence>
<dbReference type="GO" id="GO:0016887">
    <property type="term" value="F:ATP hydrolysis activity"/>
    <property type="evidence" value="ECO:0007669"/>
    <property type="project" value="InterPro"/>
</dbReference>
<dbReference type="Gene3D" id="3.30.1490.20">
    <property type="entry name" value="ATP-grasp fold, A domain"/>
    <property type="match status" value="1"/>
</dbReference>
<keyword evidence="13 18" id="KW-0234">DNA repair</keyword>
<reference evidence="20 21" key="1">
    <citation type="submission" date="2017-08" db="EMBL/GenBank/DDBJ databases">
        <title>Complete Genome Sequence of Mesoplasma chauliocola.</title>
        <authorList>
            <person name="Knight T.F.Jr."/>
            <person name="Citino T."/>
        </authorList>
    </citation>
    <scope>NUCLEOTIDE SEQUENCE [LARGE SCALE GENOMIC DNA]</scope>
    <source>
        <strain evidence="20 21">CHPA-2</strain>
    </source>
</reference>
<dbReference type="InterPro" id="IPR003439">
    <property type="entry name" value="ABC_transporter-like_ATP-bd"/>
</dbReference>
<dbReference type="AlphaFoldDB" id="A0A249SMH3"/>
<evidence type="ECO:0000256" key="11">
    <source>
        <dbReference type="ARBA" id="ARBA00022881"/>
    </source>
</evidence>
<evidence type="ECO:0000256" key="5">
    <source>
        <dbReference type="ARBA" id="ARBA00022741"/>
    </source>
</evidence>
<feature type="zinc finger region" description="C4-type" evidence="18">
    <location>
        <begin position="257"/>
        <end position="284"/>
    </location>
</feature>
<dbReference type="GO" id="GO:0005524">
    <property type="term" value="F:ATP binding"/>
    <property type="evidence" value="ECO:0007669"/>
    <property type="project" value="UniProtKB-UniRule"/>
</dbReference>
<protein>
    <recommendedName>
        <fullName evidence="16 18">UvrABC system protein A</fullName>
        <shortName evidence="18">UvrA protein</shortName>
    </recommendedName>
    <alternativeName>
        <fullName evidence="17 18">Excinuclease ABC subunit A</fullName>
    </alternativeName>
</protein>
<evidence type="ECO:0000256" key="9">
    <source>
        <dbReference type="ARBA" id="ARBA00022833"/>
    </source>
</evidence>
<evidence type="ECO:0000256" key="17">
    <source>
        <dbReference type="ARBA" id="ARBA00042156"/>
    </source>
</evidence>
<dbReference type="Gene3D" id="3.40.50.300">
    <property type="entry name" value="P-loop containing nucleotide triphosphate hydrolases"/>
    <property type="match status" value="2"/>
</dbReference>
<dbReference type="GO" id="GO:0009380">
    <property type="term" value="C:excinuclease repair complex"/>
    <property type="evidence" value="ECO:0007669"/>
    <property type="project" value="InterPro"/>
</dbReference>
<feature type="binding site" evidence="18">
    <location>
        <begin position="32"/>
        <end position="39"/>
    </location>
    <ligand>
        <name>ATP</name>
        <dbReference type="ChEBI" id="CHEBI:30616"/>
    </ligand>
</feature>
<evidence type="ECO:0000256" key="15">
    <source>
        <dbReference type="ARBA" id="ARBA00038000"/>
    </source>
</evidence>
<dbReference type="CDD" id="cd03270">
    <property type="entry name" value="ABC_UvrA_I"/>
    <property type="match status" value="1"/>
</dbReference>
<dbReference type="Pfam" id="PF17760">
    <property type="entry name" value="UvrA_inter"/>
    <property type="match status" value="1"/>
</dbReference>
<evidence type="ECO:0000256" key="6">
    <source>
        <dbReference type="ARBA" id="ARBA00022763"/>
    </source>
</evidence>
<dbReference type="GO" id="GO:0003677">
    <property type="term" value="F:DNA binding"/>
    <property type="evidence" value="ECO:0007669"/>
    <property type="project" value="UniProtKB-UniRule"/>
</dbReference>
<dbReference type="PROSITE" id="PS00211">
    <property type="entry name" value="ABC_TRANSPORTER_1"/>
    <property type="match status" value="2"/>
</dbReference>
<feature type="domain" description="ABC transporter" evidence="19">
    <location>
        <begin position="609"/>
        <end position="940"/>
    </location>
</feature>
<evidence type="ECO:0000259" key="19">
    <source>
        <dbReference type="PROSITE" id="PS50893"/>
    </source>
</evidence>
<keyword evidence="12 18" id="KW-0238">DNA-binding</keyword>
<dbReference type="GO" id="GO:0009381">
    <property type="term" value="F:excinuclease ABC activity"/>
    <property type="evidence" value="ECO:0007669"/>
    <property type="project" value="UniProtKB-UniRule"/>
</dbReference>
<sequence length="949" mass="106001">MENKIIIKGARENNLKDVNLEIPKNKLVVFTGLSGSGKSSLAFSTIYAEGRRRYIESLSAYARQFLGGNEKPDVDSIEGLSPAISIDQKTTSHNPRSTVGTVTEIYDYLRLLYARVGTPYCINGHGKIHAATIKEIINNIKNSTFDEEQVYVLSPVVRDKKGTHKDLFAKLLAEGFIRVLVNGEIKMLEEEITLEKNQRHNIDIVVDRLIYHNDDEVHSRLFSAIEIALQYSESLVKIKYPQTEDKEDKLFSNSYSCNICGFNIPELEPRLFSFNAPLGACEDCDGLGVRLVADPELIIPDKSLSINQGGVVYFKNFLNTDNLEWQKFKILCDYYYIDMNLPIEELTNKQVKAILRGSDEQIEIKLLSSSGRRYDSYDFVEGVADLIQRRYFETKSEEIRKWYTKFMSSSVCQSCDGARLNTTALSIKINDKNIFDFTRMSIQDELEFILSVSLSETQAKIANLVLTEITNRISFLNEVGLGYLDLARTATTLSGGEAQRIRLAKQIGSQLTGILYVLDEPSIGLHQRDNDKLIKTLQHLRDLGNTLIVVEHDEDTMKTADWIVDVGPHAGEHGGEITFSGTYDEILKSDTITGRYLSGKETIPVPTKRRTGNGLKIDIVGARENNLKNVNVSIPLNKFISITGVSGSGKSTLLEDIIYKGIRKNLSRETIVTGKFSKMNGLENIDKVIFISQEPIGKTPRSNPATYTGVFDDIRDLFTNLPEAKIRGYKKGRFSFNVSGGRCENCYGDGVITISMQFMPSVEVICEICEGKRYNDETLQVKFKDKTIADVLEMTVETAAKFFENIPSIKDKLDTILEVGLGYIKLGQSATTLSGGEAQRIKLSTYLLKKQTGKTMFLLDEPTTGLHIDDVKRLVHVLNRLVDLGNTVVAIEHNLDFIKVSDYVIDLGPEGGVGGGLIVATGTPEQVADAKGSYTGQYLKGYLYNDFSK</sequence>
<dbReference type="InterPro" id="IPR013815">
    <property type="entry name" value="ATP_grasp_subdomain_1"/>
</dbReference>
<keyword evidence="10 18" id="KW-0067">ATP-binding</keyword>
<keyword evidence="3 18" id="KW-0479">Metal-binding</keyword>
<keyword evidence="8 18" id="KW-0863">Zinc-finger</keyword>
<organism evidence="20 21">
    <name type="scientific">Mesoplasma chauliocola</name>
    <dbReference type="NCBI Taxonomy" id="216427"/>
    <lineage>
        <taxon>Bacteria</taxon>
        <taxon>Bacillati</taxon>
        <taxon>Mycoplasmatota</taxon>
        <taxon>Mollicutes</taxon>
        <taxon>Entomoplasmatales</taxon>
        <taxon>Entomoplasmataceae</taxon>
        <taxon>Mesoplasma</taxon>
    </lineage>
</organism>
<evidence type="ECO:0000256" key="10">
    <source>
        <dbReference type="ARBA" id="ARBA00022840"/>
    </source>
</evidence>
<dbReference type="InterPro" id="IPR041102">
    <property type="entry name" value="UvrA_inter"/>
</dbReference>
<dbReference type="InterPro" id="IPR004602">
    <property type="entry name" value="UvrA"/>
</dbReference>
<evidence type="ECO:0000256" key="12">
    <source>
        <dbReference type="ARBA" id="ARBA00023125"/>
    </source>
</evidence>
<keyword evidence="14 18" id="KW-0742">SOS response</keyword>
<dbReference type="GO" id="GO:0006289">
    <property type="term" value="P:nucleotide-excision repair"/>
    <property type="evidence" value="ECO:0007669"/>
    <property type="project" value="UniProtKB-UniRule"/>
</dbReference>
<evidence type="ECO:0000256" key="1">
    <source>
        <dbReference type="ARBA" id="ARBA00004496"/>
    </source>
</evidence>
<dbReference type="GO" id="GO:0005737">
    <property type="term" value="C:cytoplasm"/>
    <property type="evidence" value="ECO:0007669"/>
    <property type="project" value="UniProtKB-SubCell"/>
</dbReference>
<dbReference type="Gene3D" id="1.20.1580.10">
    <property type="entry name" value="ABC transporter ATPase like domain"/>
    <property type="match status" value="2"/>
</dbReference>
<proteinExistence type="inferred from homology"/>
<evidence type="ECO:0000256" key="3">
    <source>
        <dbReference type="ARBA" id="ARBA00022723"/>
    </source>
</evidence>
<keyword evidence="11 18" id="KW-0267">Excision nuclease</keyword>
<evidence type="ECO:0000256" key="8">
    <source>
        <dbReference type="ARBA" id="ARBA00022771"/>
    </source>
</evidence>
<evidence type="ECO:0000256" key="16">
    <source>
        <dbReference type="ARBA" id="ARBA00039316"/>
    </source>
</evidence>
<dbReference type="HAMAP" id="MF_00205">
    <property type="entry name" value="UvrA"/>
    <property type="match status" value="1"/>
</dbReference>
<dbReference type="Pfam" id="PF17755">
    <property type="entry name" value="UvrA_DNA-bind"/>
    <property type="match status" value="1"/>
</dbReference>
<evidence type="ECO:0000256" key="18">
    <source>
        <dbReference type="HAMAP-Rule" id="MF_00205"/>
    </source>
</evidence>
<dbReference type="FunFam" id="3.40.50.300:FF:000028">
    <property type="entry name" value="UvrABC system protein A"/>
    <property type="match status" value="1"/>
</dbReference>